<dbReference type="InterPro" id="IPR017441">
    <property type="entry name" value="Protein_kinase_ATP_BS"/>
</dbReference>
<dbReference type="OrthoDB" id="774951at2759"/>
<reference evidence="6" key="1">
    <citation type="submission" date="2017-02" db="UniProtKB">
        <authorList>
            <consortium name="WormBaseParasite"/>
        </authorList>
    </citation>
    <scope>IDENTIFICATION</scope>
</reference>
<dbReference type="Gene3D" id="3.30.200.20">
    <property type="entry name" value="Phosphorylase Kinase, domain 1"/>
    <property type="match status" value="1"/>
</dbReference>
<dbReference type="InterPro" id="IPR000719">
    <property type="entry name" value="Prot_kinase_dom"/>
</dbReference>
<evidence type="ECO:0000313" key="5">
    <source>
        <dbReference type="Proteomes" id="UP000278807"/>
    </source>
</evidence>
<keyword evidence="5" id="KW-1185">Reference proteome</keyword>
<accession>A0A0R3U0Z6</accession>
<keyword evidence="1" id="KW-0067">ATP-binding</keyword>
<evidence type="ECO:0000313" key="6">
    <source>
        <dbReference type="WBParaSite" id="HNAJ_0001379501-mRNA-1"/>
    </source>
</evidence>
<feature type="region of interest" description="Disordered" evidence="2">
    <location>
        <begin position="1"/>
        <end position="79"/>
    </location>
</feature>
<reference evidence="4 5" key="2">
    <citation type="submission" date="2018-11" db="EMBL/GenBank/DDBJ databases">
        <authorList>
            <consortium name="Pathogen Informatics"/>
        </authorList>
    </citation>
    <scope>NUCLEOTIDE SEQUENCE [LARGE SCALE GENOMIC DNA]</scope>
</reference>
<dbReference type="GO" id="GO:0005524">
    <property type="term" value="F:ATP binding"/>
    <property type="evidence" value="ECO:0007669"/>
    <property type="project" value="UniProtKB-UniRule"/>
</dbReference>
<dbReference type="EMBL" id="UZAE01016132">
    <property type="protein sequence ID" value="VDO17022.1"/>
    <property type="molecule type" value="Genomic_DNA"/>
</dbReference>
<dbReference type="PROSITE" id="PS00107">
    <property type="entry name" value="PROTEIN_KINASE_ATP"/>
    <property type="match status" value="1"/>
</dbReference>
<evidence type="ECO:0000256" key="2">
    <source>
        <dbReference type="SAM" id="MobiDB-lite"/>
    </source>
</evidence>
<dbReference type="InterPro" id="IPR011009">
    <property type="entry name" value="Kinase-like_dom_sf"/>
</dbReference>
<feature type="domain" description="Protein kinase" evidence="3">
    <location>
        <begin position="73"/>
        <end position="122"/>
    </location>
</feature>
<evidence type="ECO:0000259" key="3">
    <source>
        <dbReference type="PROSITE" id="PS50011"/>
    </source>
</evidence>
<dbReference type="STRING" id="102285.A0A0R3U0Z6"/>
<name>A0A0R3U0Z6_RODNA</name>
<feature type="binding site" evidence="1">
    <location>
        <position position="99"/>
    </location>
    <ligand>
        <name>ATP</name>
        <dbReference type="ChEBI" id="CHEBI:30616"/>
    </ligand>
</feature>
<evidence type="ECO:0000313" key="4">
    <source>
        <dbReference type="EMBL" id="VDO17022.1"/>
    </source>
</evidence>
<proteinExistence type="predicted"/>
<dbReference type="WBParaSite" id="HNAJ_0001379501-mRNA-1">
    <property type="protein sequence ID" value="HNAJ_0001379501-mRNA-1"/>
    <property type="gene ID" value="HNAJ_0001379501"/>
</dbReference>
<dbReference type="GO" id="GO:0004672">
    <property type="term" value="F:protein kinase activity"/>
    <property type="evidence" value="ECO:0007669"/>
    <property type="project" value="InterPro"/>
</dbReference>
<organism evidence="6">
    <name type="scientific">Rodentolepis nana</name>
    <name type="common">Dwarf tapeworm</name>
    <name type="synonym">Hymenolepis nana</name>
    <dbReference type="NCBI Taxonomy" id="102285"/>
    <lineage>
        <taxon>Eukaryota</taxon>
        <taxon>Metazoa</taxon>
        <taxon>Spiralia</taxon>
        <taxon>Lophotrochozoa</taxon>
        <taxon>Platyhelminthes</taxon>
        <taxon>Cestoda</taxon>
        <taxon>Eucestoda</taxon>
        <taxon>Cyclophyllidea</taxon>
        <taxon>Hymenolepididae</taxon>
        <taxon>Rodentolepis</taxon>
    </lineage>
</organism>
<protein>
    <submittedName>
        <fullName evidence="6">Protein kinase domain-containing protein</fullName>
    </submittedName>
</protein>
<gene>
    <name evidence="4" type="ORF">HNAJ_LOCUS13769</name>
</gene>
<dbReference type="PROSITE" id="PS50011">
    <property type="entry name" value="PROTEIN_KINASE_DOM"/>
    <property type="match status" value="1"/>
</dbReference>
<dbReference type="SUPFAM" id="SSF56112">
    <property type="entry name" value="Protein kinase-like (PK-like)"/>
    <property type="match status" value="1"/>
</dbReference>
<dbReference type="Proteomes" id="UP000278807">
    <property type="component" value="Unassembled WGS sequence"/>
</dbReference>
<sequence>MLHLKRPGDSNRLPNTAVNGVEPCEVKSHCNHEGADDQRPKSANERGEGSVSTPRQRQRHDSIDKWMIPAEEIQKGPRIGSGSFGTVFKGYWHGDVAIKELNVVEPTPTELKAFKNEVNVLR</sequence>
<feature type="compositionally biased region" description="Basic and acidic residues" evidence="2">
    <location>
        <begin position="24"/>
        <end position="48"/>
    </location>
</feature>
<evidence type="ECO:0000256" key="1">
    <source>
        <dbReference type="PROSITE-ProRule" id="PRU10141"/>
    </source>
</evidence>
<keyword evidence="1" id="KW-0547">Nucleotide-binding</keyword>
<dbReference type="AlphaFoldDB" id="A0A0R3U0Z6"/>